<dbReference type="Proteomes" id="UP000030759">
    <property type="component" value="Unassembled WGS sequence"/>
</dbReference>
<dbReference type="AlphaFoldDB" id="A0A061IGR7"/>
<sequence>INTEEHVDASDKEVIVWNRKIPEDILKEIAAPKEVPAESVTVWIDPLDATQEYT</sequence>
<dbReference type="SUPFAM" id="SSF56655">
    <property type="entry name" value="Carbohydrate phosphatase"/>
    <property type="match status" value="1"/>
</dbReference>
<keyword evidence="1" id="KW-0378">Hydrolase</keyword>
<gene>
    <name evidence="1" type="ORF">H671_2g5018</name>
</gene>
<proteinExistence type="predicted"/>
<dbReference type="EMBL" id="KE667545">
    <property type="protein sequence ID" value="ERE85741.1"/>
    <property type="molecule type" value="Genomic_DNA"/>
</dbReference>
<dbReference type="EC" id="3.1.3.7" evidence="1"/>
<accession>A0A061IGR7</accession>
<name>A0A061IGR7_CRIGR</name>
<organism evidence="1 2">
    <name type="scientific">Cricetulus griseus</name>
    <name type="common">Chinese hamster</name>
    <name type="synonym">Cricetulus barabensis griseus</name>
    <dbReference type="NCBI Taxonomy" id="10029"/>
    <lineage>
        <taxon>Eukaryota</taxon>
        <taxon>Metazoa</taxon>
        <taxon>Chordata</taxon>
        <taxon>Craniata</taxon>
        <taxon>Vertebrata</taxon>
        <taxon>Euteleostomi</taxon>
        <taxon>Mammalia</taxon>
        <taxon>Eutheria</taxon>
        <taxon>Euarchontoglires</taxon>
        <taxon>Glires</taxon>
        <taxon>Rodentia</taxon>
        <taxon>Myomorpha</taxon>
        <taxon>Muroidea</taxon>
        <taxon>Cricetidae</taxon>
        <taxon>Cricetinae</taxon>
        <taxon>Cricetulus</taxon>
    </lineage>
</organism>
<feature type="non-terminal residue" evidence="1">
    <location>
        <position position="54"/>
    </location>
</feature>
<protein>
    <submittedName>
        <fullName evidence="1">Inositol monophosphatase 3-like protein</fullName>
        <ecNumber evidence="1">3.1.3.7</ecNumber>
    </submittedName>
</protein>
<dbReference type="GO" id="GO:0008441">
    <property type="term" value="F:3'(2'),5'-bisphosphate nucleotidase activity"/>
    <property type="evidence" value="ECO:0007669"/>
    <property type="project" value="UniProtKB-EC"/>
</dbReference>
<feature type="non-terminal residue" evidence="1">
    <location>
        <position position="1"/>
    </location>
</feature>
<dbReference type="Gene3D" id="3.30.540.10">
    <property type="entry name" value="Fructose-1,6-Bisphosphatase, subunit A, domain 1"/>
    <property type="match status" value="1"/>
</dbReference>
<reference evidence="2" key="1">
    <citation type="journal article" date="2013" name="Nat. Biotechnol.">
        <title>Chinese hamster genome sequenced from sorted chromosomes.</title>
        <authorList>
            <person name="Brinkrolf K."/>
            <person name="Rupp O."/>
            <person name="Laux H."/>
            <person name="Kollin F."/>
            <person name="Ernst W."/>
            <person name="Linke B."/>
            <person name="Kofler R."/>
            <person name="Romand S."/>
            <person name="Hesse F."/>
            <person name="Budach W.E."/>
            <person name="Galosy S."/>
            <person name="Muller D."/>
            <person name="Noll T."/>
            <person name="Wienberg J."/>
            <person name="Jostock T."/>
            <person name="Leonard M."/>
            <person name="Grillari J."/>
            <person name="Tauch A."/>
            <person name="Goesmann A."/>
            <person name="Helk B."/>
            <person name="Mott J.E."/>
            <person name="Puhler A."/>
            <person name="Borth N."/>
        </authorList>
    </citation>
    <scope>NUCLEOTIDE SEQUENCE [LARGE SCALE GENOMIC DNA]</scope>
    <source>
        <strain evidence="2">17A/GY</strain>
    </source>
</reference>
<evidence type="ECO:0000313" key="2">
    <source>
        <dbReference type="Proteomes" id="UP000030759"/>
    </source>
</evidence>
<evidence type="ECO:0000313" key="1">
    <source>
        <dbReference type="EMBL" id="ERE85741.1"/>
    </source>
</evidence>